<dbReference type="EMBL" id="QUBR01000001">
    <property type="protein sequence ID" value="REK72892.1"/>
    <property type="molecule type" value="Genomic_DNA"/>
</dbReference>
<organism evidence="5 6">
    <name type="scientific">Aeromicrobium endophyticum</name>
    <dbReference type="NCBI Taxonomy" id="2292704"/>
    <lineage>
        <taxon>Bacteria</taxon>
        <taxon>Bacillati</taxon>
        <taxon>Actinomycetota</taxon>
        <taxon>Actinomycetes</taxon>
        <taxon>Propionibacteriales</taxon>
        <taxon>Nocardioidaceae</taxon>
        <taxon>Aeromicrobium</taxon>
    </lineage>
</organism>
<dbReference type="PROSITE" id="PS00061">
    <property type="entry name" value="ADH_SHORT"/>
    <property type="match status" value="1"/>
</dbReference>
<evidence type="ECO:0000256" key="2">
    <source>
        <dbReference type="ARBA" id="ARBA00023002"/>
    </source>
</evidence>
<protein>
    <submittedName>
        <fullName evidence="5">NAD(P)-dependent oxidoreductase</fullName>
    </submittedName>
</protein>
<dbReference type="PRINTS" id="PR00081">
    <property type="entry name" value="GDHRDH"/>
</dbReference>
<dbReference type="PANTHER" id="PTHR24321:SF8">
    <property type="entry name" value="ESTRADIOL 17-BETA-DEHYDROGENASE 8-RELATED"/>
    <property type="match status" value="1"/>
</dbReference>
<dbReference type="InterPro" id="IPR023985">
    <property type="entry name" value="SDR_subfam_1"/>
</dbReference>
<keyword evidence="6" id="KW-1185">Reference proteome</keyword>
<dbReference type="InterPro" id="IPR020904">
    <property type="entry name" value="Sc_DH/Rdtase_CS"/>
</dbReference>
<evidence type="ECO:0000313" key="5">
    <source>
        <dbReference type="EMBL" id="REK72892.1"/>
    </source>
</evidence>
<name>A0A371PAE5_9ACTN</name>
<dbReference type="NCBIfam" id="NF009467">
    <property type="entry name" value="PRK12826.1-3"/>
    <property type="match status" value="1"/>
</dbReference>
<reference evidence="5 6" key="1">
    <citation type="submission" date="2018-08" db="EMBL/GenBank/DDBJ databases">
        <title>Aeromicrobium sp. M2KJ-4, whole genome shotgun sequence.</title>
        <authorList>
            <person name="Tuo L."/>
        </authorList>
    </citation>
    <scope>NUCLEOTIDE SEQUENCE [LARGE SCALE GENOMIC DNA]</scope>
    <source>
        <strain evidence="5 6">M2KJ-4</strain>
    </source>
</reference>
<comment type="similarity">
    <text evidence="1 4">Belongs to the short-chain dehydrogenases/reductases (SDR) family.</text>
</comment>
<dbReference type="OrthoDB" id="9804774at2"/>
<dbReference type="Pfam" id="PF00106">
    <property type="entry name" value="adh_short"/>
    <property type="match status" value="1"/>
</dbReference>
<dbReference type="PRINTS" id="PR00080">
    <property type="entry name" value="SDRFAMILY"/>
</dbReference>
<evidence type="ECO:0000313" key="6">
    <source>
        <dbReference type="Proteomes" id="UP000265581"/>
    </source>
</evidence>
<dbReference type="PANTHER" id="PTHR24321">
    <property type="entry name" value="DEHYDROGENASES, SHORT CHAIN"/>
    <property type="match status" value="1"/>
</dbReference>
<dbReference type="NCBIfam" id="TIGR03971">
    <property type="entry name" value="SDR_subfam_1"/>
    <property type="match status" value="1"/>
</dbReference>
<evidence type="ECO:0000256" key="1">
    <source>
        <dbReference type="ARBA" id="ARBA00006484"/>
    </source>
</evidence>
<keyword evidence="2" id="KW-0560">Oxidoreductase</keyword>
<evidence type="ECO:0000256" key="3">
    <source>
        <dbReference type="ARBA" id="ARBA00023027"/>
    </source>
</evidence>
<evidence type="ECO:0000256" key="4">
    <source>
        <dbReference type="RuleBase" id="RU000363"/>
    </source>
</evidence>
<dbReference type="SUPFAM" id="SSF51735">
    <property type="entry name" value="NAD(P)-binding Rossmann-fold domains"/>
    <property type="match status" value="1"/>
</dbReference>
<dbReference type="GO" id="GO:0016491">
    <property type="term" value="F:oxidoreductase activity"/>
    <property type="evidence" value="ECO:0007669"/>
    <property type="project" value="UniProtKB-KW"/>
</dbReference>
<comment type="caution">
    <text evidence="5">The sequence shown here is derived from an EMBL/GenBank/DDBJ whole genome shotgun (WGS) entry which is preliminary data.</text>
</comment>
<accession>A0A371PAE5</accession>
<dbReference type="InterPro" id="IPR002347">
    <property type="entry name" value="SDR_fam"/>
</dbReference>
<sequence length="270" mass="27762">MGKLDGKVALITGAARGQGRSHAVMLAAEGADIIAVDVCAEASAVDYPAATPADLDETVRLVEGLGRRVVARQADVRSSAALAAAVADGVAELGSVDIVVANAGIVSWSRLWEMPDDMWQDMIDINLTGVFNTLKAAVPSMIEQGRGGAVVITSSVAGIKSLPAQAHYSASKHGVVGLMKTAAIELAPFDIRVNAVHPWGVDTAMGGMTGTVERLLADNPSYANSFGQLLNDPPIAQPQDISEAVLYLVGPSGRLVTGISLPVDAGATKV</sequence>
<dbReference type="FunFam" id="3.40.50.720:FF:000084">
    <property type="entry name" value="Short-chain dehydrogenase reductase"/>
    <property type="match status" value="1"/>
</dbReference>
<gene>
    <name evidence="5" type="ORF">DX116_04660</name>
</gene>
<dbReference type="CDD" id="cd05233">
    <property type="entry name" value="SDR_c"/>
    <property type="match status" value="1"/>
</dbReference>
<dbReference type="RefSeq" id="WP_119703006.1">
    <property type="nucleotide sequence ID" value="NZ_JBHSOI010000001.1"/>
</dbReference>
<proteinExistence type="inferred from homology"/>
<keyword evidence="3" id="KW-0520">NAD</keyword>
<dbReference type="Gene3D" id="3.40.50.720">
    <property type="entry name" value="NAD(P)-binding Rossmann-like Domain"/>
    <property type="match status" value="1"/>
</dbReference>
<dbReference type="InterPro" id="IPR036291">
    <property type="entry name" value="NAD(P)-bd_dom_sf"/>
</dbReference>
<dbReference type="Proteomes" id="UP000265581">
    <property type="component" value="Unassembled WGS sequence"/>
</dbReference>
<dbReference type="AlphaFoldDB" id="A0A371PAE5"/>